<dbReference type="Pfam" id="PF26449">
    <property type="entry name" value="DUF8128"/>
    <property type="match status" value="1"/>
</dbReference>
<name>A0A1F6NKS3_9BACT</name>
<evidence type="ECO:0000313" key="3">
    <source>
        <dbReference type="EMBL" id="OGH84455.1"/>
    </source>
</evidence>
<comment type="caution">
    <text evidence="3">The sequence shown here is derived from an EMBL/GenBank/DDBJ whole genome shotgun (WGS) entry which is preliminary data.</text>
</comment>
<dbReference type="Proteomes" id="UP000177803">
    <property type="component" value="Unassembled WGS sequence"/>
</dbReference>
<sequence length="482" mass="54502">MGATLELPFGVVIDMSFWQWLFSLPVAPRIHIIMAMIGWAILAMVFVFMATELWVAYRQFKYTSKWKWVLLAVDIPPLVVQTHKAVEQIFAQLSGAQAGINVGQKYWMGKKQKWFSLEIISLEGYIQFLIRTESEFRDLVEAAIYAQYPEAEITEVEDYTKDIPSAYPNATHDIFGVEFKLDQADAYPIRTYPDFEYNMAKDVTHADPIASILENFTRISAGENLWLQLIIEPTSNKWKEKGIELVKKIVANKKAAPKWSVFDLITGPLFAIGHDLLRLWEWNFEPLEGAVALEPPPGKVSDLTPGMKETVQAIEDKISKIGFKSKMRFIYVARKENYNPGRCVDGLVGALSQFHSQNRNSIVACGATLTHYAFADMRLNWLKLKYMSAFKKRKLKTGANPYMFNIEELATIWHFPLPFVKTPLLQHTTAKRAEPPLNLPIEMLGGPLKKMGASAGDLGVPANLPFGDEVIGDSNDTDLPYA</sequence>
<organism evidence="3 4">
    <name type="scientific">Candidatus Magasanikbacteria bacterium RIFOXYA2_FULL_44_8</name>
    <dbReference type="NCBI Taxonomy" id="1798696"/>
    <lineage>
        <taxon>Bacteria</taxon>
        <taxon>Candidatus Magasanikiibacteriota</taxon>
    </lineage>
</organism>
<dbReference type="AlphaFoldDB" id="A0A1F6NKS3"/>
<keyword evidence="1" id="KW-1133">Transmembrane helix</keyword>
<protein>
    <recommendedName>
        <fullName evidence="2">DUF8128 domain-containing protein</fullName>
    </recommendedName>
</protein>
<evidence type="ECO:0000313" key="4">
    <source>
        <dbReference type="Proteomes" id="UP000177803"/>
    </source>
</evidence>
<evidence type="ECO:0000256" key="1">
    <source>
        <dbReference type="SAM" id="Phobius"/>
    </source>
</evidence>
<proteinExistence type="predicted"/>
<feature type="transmembrane region" description="Helical" evidence="1">
    <location>
        <begin position="30"/>
        <end position="57"/>
    </location>
</feature>
<keyword evidence="1" id="KW-0472">Membrane</keyword>
<dbReference type="InterPro" id="IPR058441">
    <property type="entry name" value="DUF8128"/>
</dbReference>
<evidence type="ECO:0000259" key="2">
    <source>
        <dbReference type="Pfam" id="PF26449"/>
    </source>
</evidence>
<gene>
    <name evidence="3" type="ORF">A2261_00250</name>
</gene>
<reference evidence="3 4" key="1">
    <citation type="journal article" date="2016" name="Nat. Commun.">
        <title>Thousands of microbial genomes shed light on interconnected biogeochemical processes in an aquifer system.</title>
        <authorList>
            <person name="Anantharaman K."/>
            <person name="Brown C.T."/>
            <person name="Hug L.A."/>
            <person name="Sharon I."/>
            <person name="Castelle C.J."/>
            <person name="Probst A.J."/>
            <person name="Thomas B.C."/>
            <person name="Singh A."/>
            <person name="Wilkins M.J."/>
            <person name="Karaoz U."/>
            <person name="Brodie E.L."/>
            <person name="Williams K.H."/>
            <person name="Hubbard S.S."/>
            <person name="Banfield J.F."/>
        </authorList>
    </citation>
    <scope>NUCLEOTIDE SEQUENCE [LARGE SCALE GENOMIC DNA]</scope>
</reference>
<feature type="domain" description="DUF8128" evidence="2">
    <location>
        <begin position="104"/>
        <end position="416"/>
    </location>
</feature>
<dbReference type="EMBL" id="MFQR01000019">
    <property type="protein sequence ID" value="OGH84455.1"/>
    <property type="molecule type" value="Genomic_DNA"/>
</dbReference>
<keyword evidence="1" id="KW-0812">Transmembrane</keyword>
<accession>A0A1F6NKS3</accession>